<evidence type="ECO:0000259" key="1">
    <source>
        <dbReference type="Pfam" id="PF13443"/>
    </source>
</evidence>
<organism evidence="2 3">
    <name type="scientific">Luteimicrobium album</name>
    <dbReference type="NCBI Taxonomy" id="1054550"/>
    <lineage>
        <taxon>Bacteria</taxon>
        <taxon>Bacillati</taxon>
        <taxon>Actinomycetota</taxon>
        <taxon>Actinomycetes</taxon>
        <taxon>Micrococcales</taxon>
        <taxon>Luteimicrobium</taxon>
    </lineage>
</organism>
<evidence type="ECO:0000313" key="3">
    <source>
        <dbReference type="Proteomes" id="UP001157091"/>
    </source>
</evidence>
<keyword evidence="3" id="KW-1185">Reference proteome</keyword>
<dbReference type="EMBL" id="BSUK01000001">
    <property type="protein sequence ID" value="GMA26150.1"/>
    <property type="molecule type" value="Genomic_DNA"/>
</dbReference>
<proteinExistence type="predicted"/>
<dbReference type="InterPro" id="IPR001387">
    <property type="entry name" value="Cro/C1-type_HTH"/>
</dbReference>
<name>A0ABQ6I6L0_9MICO</name>
<dbReference type="Pfam" id="PF13443">
    <property type="entry name" value="HTH_26"/>
    <property type="match status" value="1"/>
</dbReference>
<dbReference type="Proteomes" id="UP001157091">
    <property type="component" value="Unassembled WGS sequence"/>
</dbReference>
<reference evidence="3" key="1">
    <citation type="journal article" date="2019" name="Int. J. Syst. Evol. Microbiol.">
        <title>The Global Catalogue of Microorganisms (GCM) 10K type strain sequencing project: providing services to taxonomists for standard genome sequencing and annotation.</title>
        <authorList>
            <consortium name="The Broad Institute Genomics Platform"/>
            <consortium name="The Broad Institute Genome Sequencing Center for Infectious Disease"/>
            <person name="Wu L."/>
            <person name="Ma J."/>
        </authorList>
    </citation>
    <scope>NUCLEOTIDE SEQUENCE [LARGE SCALE GENOMIC DNA]</scope>
    <source>
        <strain evidence="3">NBRC 106348</strain>
    </source>
</reference>
<dbReference type="Gene3D" id="1.10.260.40">
    <property type="entry name" value="lambda repressor-like DNA-binding domains"/>
    <property type="match status" value="1"/>
</dbReference>
<dbReference type="SUPFAM" id="SSF47413">
    <property type="entry name" value="lambda repressor-like DNA-binding domains"/>
    <property type="match status" value="1"/>
</dbReference>
<sequence length="82" mass="8643">MAYALAMTNDLNATVAQNVGLALDSQGRSITDLSRTTGIAERTLRRRMTGTSDWTTGEIALICASLGTSPQSLMRKAPSLAA</sequence>
<feature type="domain" description="HTH cro/C1-type" evidence="1">
    <location>
        <begin position="29"/>
        <end position="74"/>
    </location>
</feature>
<dbReference type="InterPro" id="IPR010982">
    <property type="entry name" value="Lambda_DNA-bd_dom_sf"/>
</dbReference>
<protein>
    <recommendedName>
        <fullName evidence="1">HTH cro/C1-type domain-containing protein</fullName>
    </recommendedName>
</protein>
<gene>
    <name evidence="2" type="ORF">GCM10025864_39090</name>
</gene>
<accession>A0ABQ6I6L0</accession>
<comment type="caution">
    <text evidence="2">The sequence shown here is derived from an EMBL/GenBank/DDBJ whole genome shotgun (WGS) entry which is preliminary data.</text>
</comment>
<evidence type="ECO:0000313" key="2">
    <source>
        <dbReference type="EMBL" id="GMA26150.1"/>
    </source>
</evidence>